<dbReference type="PANTHER" id="PTHR13696">
    <property type="entry name" value="P-LOOP CONTAINING NUCLEOSIDE TRIPHOSPHATE HYDROLASE"/>
    <property type="match status" value="1"/>
</dbReference>
<keyword evidence="3" id="KW-1185">Reference proteome</keyword>
<gene>
    <name evidence="2" type="ORF">STRTUCAR8_00046</name>
</gene>
<organism evidence="2 3">
    <name type="scientific">Streptomyces turgidiscabies (strain Car8)</name>
    <dbReference type="NCBI Taxonomy" id="698760"/>
    <lineage>
        <taxon>Bacteria</taxon>
        <taxon>Bacillati</taxon>
        <taxon>Actinomycetota</taxon>
        <taxon>Actinomycetes</taxon>
        <taxon>Kitasatosporales</taxon>
        <taxon>Streptomycetaceae</taxon>
        <taxon>Streptomyces</taxon>
    </lineage>
</organism>
<reference evidence="2 3" key="1">
    <citation type="journal article" date="2011" name="Plasmid">
        <title>Streptomyces turgidiscabies Car8 contains a modular pathogenicity island that shares virulence genes with other actinobacterial plant pathogens.</title>
        <authorList>
            <person name="Huguet-Tapia J.C."/>
            <person name="Badger J.H."/>
            <person name="Loria R."/>
            <person name="Pettis G.S."/>
        </authorList>
    </citation>
    <scope>NUCLEOTIDE SEQUENCE [LARGE SCALE GENOMIC DNA]</scope>
    <source>
        <strain evidence="2 3">Car8</strain>
    </source>
</reference>
<dbReference type="STRING" id="85558.T45_09027"/>
<dbReference type="Proteomes" id="UP000010931">
    <property type="component" value="Unassembled WGS sequence"/>
</dbReference>
<dbReference type="Gene3D" id="3.40.50.300">
    <property type="entry name" value="P-loop containing nucleotide triphosphate hydrolases"/>
    <property type="match status" value="1"/>
</dbReference>
<name>L7EVM3_STRT8</name>
<feature type="domain" description="AAA" evidence="1">
    <location>
        <begin position="56"/>
        <end position="234"/>
    </location>
</feature>
<dbReference type="SUPFAM" id="SSF52540">
    <property type="entry name" value="P-loop containing nucleoside triphosphate hydrolases"/>
    <property type="match status" value="1"/>
</dbReference>
<dbReference type="EMBL" id="AEJB01000564">
    <property type="protein sequence ID" value="ELP62929.1"/>
    <property type="molecule type" value="Genomic_DNA"/>
</dbReference>
<dbReference type="AlphaFoldDB" id="L7EVM3"/>
<dbReference type="PANTHER" id="PTHR13696:SF52">
    <property type="entry name" value="PARA FAMILY PROTEIN CT_582"/>
    <property type="match status" value="1"/>
</dbReference>
<protein>
    <submittedName>
        <fullName evidence="2">CobQ/CobB/MinD/ParA nucleotide binding domain protein</fullName>
    </submittedName>
</protein>
<evidence type="ECO:0000313" key="2">
    <source>
        <dbReference type="EMBL" id="ELP62929.1"/>
    </source>
</evidence>
<dbReference type="PATRIC" id="fig|698760.3.peg.8148"/>
<comment type="caution">
    <text evidence="2">The sequence shown here is derived from an EMBL/GenBank/DDBJ whole genome shotgun (WGS) entry which is preliminary data.</text>
</comment>
<evidence type="ECO:0000313" key="3">
    <source>
        <dbReference type="Proteomes" id="UP000010931"/>
    </source>
</evidence>
<accession>L7EVM3</accession>
<dbReference type="CDD" id="cd02042">
    <property type="entry name" value="ParAB_family"/>
    <property type="match status" value="1"/>
</dbReference>
<dbReference type="Pfam" id="PF13614">
    <property type="entry name" value="AAA_31"/>
    <property type="match status" value="1"/>
</dbReference>
<dbReference type="InterPro" id="IPR025669">
    <property type="entry name" value="AAA_dom"/>
</dbReference>
<evidence type="ECO:0000259" key="1">
    <source>
        <dbReference type="Pfam" id="PF13614"/>
    </source>
</evidence>
<proteinExistence type="predicted"/>
<sequence>MSVTQAQTVPIPPLSGYSWHLPTVASWEEPIEWVKWRAQLRVPSSFQPLRPGTTVRTIAVANQKGGVGKTTTVAELGAAAAARDWVVRVIGVDPQKAGLSAWLKPIYPEGLDPKRRRSLTHVFHKTCTLDEATYPTRFKGLYVVPAGSKLGGVEKDGDLVGRELTIARGIQSSSLDIDLNLLDCGPTLGTLTVAALVAADAVIIPTEAGKMETLGVGDVYNTIRKVQEAYNAKLYVMALILTEWARSAVMKATAIQLATDFPDAVIAPVRPSVKVKEAVGEEKPTRLHAPKDSATRDFDQIAGVLFGDREAS</sequence>
<dbReference type="InterPro" id="IPR027417">
    <property type="entry name" value="P-loop_NTPase"/>
</dbReference>
<dbReference type="InterPro" id="IPR050678">
    <property type="entry name" value="DNA_Partitioning_ATPase"/>
</dbReference>